<feature type="compositionally biased region" description="Low complexity" evidence="1">
    <location>
        <begin position="73"/>
        <end position="89"/>
    </location>
</feature>
<dbReference type="PROSITE" id="PS51257">
    <property type="entry name" value="PROKAR_LIPOPROTEIN"/>
    <property type="match status" value="1"/>
</dbReference>
<accession>A0ABY3XMQ0</accession>
<feature type="compositionally biased region" description="Basic and acidic residues" evidence="1">
    <location>
        <begin position="56"/>
        <end position="71"/>
    </location>
</feature>
<evidence type="ECO:0008006" key="4">
    <source>
        <dbReference type="Google" id="ProtNLM"/>
    </source>
</evidence>
<gene>
    <name evidence="2" type="ORF">MMF93_03845</name>
</gene>
<dbReference type="RefSeq" id="WP_242749547.1">
    <property type="nucleotide sequence ID" value="NZ_CP093846.1"/>
</dbReference>
<protein>
    <recommendedName>
        <fullName evidence="4">Lipoprotein</fullName>
    </recommendedName>
</protein>
<keyword evidence="3" id="KW-1185">Reference proteome</keyword>
<dbReference type="EMBL" id="CP093846">
    <property type="protein sequence ID" value="UNS95717.1"/>
    <property type="molecule type" value="Genomic_DNA"/>
</dbReference>
<evidence type="ECO:0000256" key="1">
    <source>
        <dbReference type="SAM" id="MobiDB-lite"/>
    </source>
</evidence>
<feature type="region of interest" description="Disordered" evidence="1">
    <location>
        <begin position="21"/>
        <end position="159"/>
    </location>
</feature>
<feature type="compositionally biased region" description="Basic residues" evidence="1">
    <location>
        <begin position="140"/>
        <end position="153"/>
    </location>
</feature>
<sequence>MSRITKAMAVAGMALSTATGCMTVSGDPGAPGGGSASHHSPASGHRDASPRVARSPAKEALSHNEHQEKASGRRGTAGARGDTAPRSGAGAAGGDTSTAHSPDRPAPGPARLPGARGHDGGGRAQAGAAGRDADSGAHERHGHGHGTGQRRTRPGSGLCDLGEAYGRWDADSAQARICRDTYGR</sequence>
<proteinExistence type="predicted"/>
<name>A0ABY3XMQ0_9ACTN</name>
<evidence type="ECO:0000313" key="3">
    <source>
        <dbReference type="Proteomes" id="UP001202244"/>
    </source>
</evidence>
<organism evidence="2 3">
    <name type="scientific">Streptomyces tubbatahanensis</name>
    <dbReference type="NCBI Taxonomy" id="2923272"/>
    <lineage>
        <taxon>Bacteria</taxon>
        <taxon>Bacillati</taxon>
        <taxon>Actinomycetota</taxon>
        <taxon>Actinomycetes</taxon>
        <taxon>Kitasatosporales</taxon>
        <taxon>Streptomycetaceae</taxon>
        <taxon>Streptomyces</taxon>
    </lineage>
</organism>
<reference evidence="2 3" key="1">
    <citation type="journal article" date="2023" name="Microbiol. Spectr.">
        <title>Synergy between Genome Mining, Metabolomics, and Bioinformatics Uncovers Antibacterial Chlorinated Carbazole Alkaloids and Their Biosynthetic Gene Cluster from Streptomyces tubbatahanensis sp. nov., a Novel Actinomycete Isolated from Sulu Sea, Philippines.</title>
        <authorList>
            <person name="Tenebro C.P."/>
            <person name="Trono D.J.V.L."/>
            <person name="Balida L.A.P."/>
            <person name="Bayog L.K.A."/>
            <person name="Bruna J.R."/>
            <person name="Sabido E.M."/>
            <person name="Caspe D.P.C."/>
            <person name="de Los Santos E.L.C."/>
            <person name="Saludes J.P."/>
            <person name="Dalisay D.S."/>
        </authorList>
    </citation>
    <scope>NUCLEOTIDE SEQUENCE [LARGE SCALE GENOMIC DNA]</scope>
    <source>
        <strain evidence="2 3">DSD3025</strain>
    </source>
</reference>
<dbReference type="Proteomes" id="UP001202244">
    <property type="component" value="Chromosome"/>
</dbReference>
<evidence type="ECO:0000313" key="2">
    <source>
        <dbReference type="EMBL" id="UNS95717.1"/>
    </source>
</evidence>